<name>A0A915LD79_ROMCU</name>
<dbReference type="Proteomes" id="UP000887565">
    <property type="component" value="Unplaced"/>
</dbReference>
<reference evidence="2" key="1">
    <citation type="submission" date="2022-11" db="UniProtKB">
        <authorList>
            <consortium name="WormBaseParasite"/>
        </authorList>
    </citation>
    <scope>IDENTIFICATION</scope>
</reference>
<accession>A0A915LD79</accession>
<dbReference type="WBParaSite" id="nRc.2.0.1.t47786-RA">
    <property type="protein sequence ID" value="nRc.2.0.1.t47786-RA"/>
    <property type="gene ID" value="nRc.2.0.1.g47786"/>
</dbReference>
<proteinExistence type="predicted"/>
<sequence>MFKFLLSTCITEFKTVVILGQALSVHLVPVNPKSWFIPDRFGGCQAGQGLNSLKLNKYLKFLSLIEI</sequence>
<evidence type="ECO:0000313" key="1">
    <source>
        <dbReference type="Proteomes" id="UP000887565"/>
    </source>
</evidence>
<organism evidence="1 2">
    <name type="scientific">Romanomermis culicivorax</name>
    <name type="common">Nematode worm</name>
    <dbReference type="NCBI Taxonomy" id="13658"/>
    <lineage>
        <taxon>Eukaryota</taxon>
        <taxon>Metazoa</taxon>
        <taxon>Ecdysozoa</taxon>
        <taxon>Nematoda</taxon>
        <taxon>Enoplea</taxon>
        <taxon>Dorylaimia</taxon>
        <taxon>Mermithida</taxon>
        <taxon>Mermithoidea</taxon>
        <taxon>Mermithidae</taxon>
        <taxon>Romanomermis</taxon>
    </lineage>
</organism>
<dbReference type="AlphaFoldDB" id="A0A915LD79"/>
<evidence type="ECO:0000313" key="2">
    <source>
        <dbReference type="WBParaSite" id="nRc.2.0.1.t47786-RA"/>
    </source>
</evidence>
<keyword evidence="1" id="KW-1185">Reference proteome</keyword>
<protein>
    <submittedName>
        <fullName evidence="2">Uncharacterized protein</fullName>
    </submittedName>
</protein>